<dbReference type="STRING" id="927083.DB32_008554"/>
<comment type="similarity">
    <text evidence="2 7">Belongs to the acyl-CoA dehydrogenase family.</text>
</comment>
<dbReference type="InterPro" id="IPR036250">
    <property type="entry name" value="AcylCo_DH-like_C"/>
</dbReference>
<feature type="domain" description="Acyl-CoA dehydrogenase/oxidase C-terminal" evidence="8">
    <location>
        <begin position="244"/>
        <end position="390"/>
    </location>
</feature>
<dbReference type="Gene3D" id="2.40.110.10">
    <property type="entry name" value="Butyryl-CoA Dehydrogenase, subunit A, domain 2"/>
    <property type="match status" value="1"/>
</dbReference>
<dbReference type="KEGG" id="samy:DB32_008554"/>
<dbReference type="InterPro" id="IPR009100">
    <property type="entry name" value="AcylCoA_DH/oxidase_NM_dom_sf"/>
</dbReference>
<evidence type="ECO:0000313" key="11">
    <source>
        <dbReference type="EMBL" id="AKF11405.1"/>
    </source>
</evidence>
<dbReference type="SUPFAM" id="SSF56645">
    <property type="entry name" value="Acyl-CoA dehydrogenase NM domain-like"/>
    <property type="match status" value="1"/>
</dbReference>
<dbReference type="GO" id="GO:0004361">
    <property type="term" value="F:glutaryl-CoA dehydrogenase activity"/>
    <property type="evidence" value="ECO:0007669"/>
    <property type="project" value="TreeGrafter"/>
</dbReference>
<organism evidence="11 12">
    <name type="scientific">Sandaracinus amylolyticus</name>
    <dbReference type="NCBI Taxonomy" id="927083"/>
    <lineage>
        <taxon>Bacteria</taxon>
        <taxon>Pseudomonadati</taxon>
        <taxon>Myxococcota</taxon>
        <taxon>Polyangia</taxon>
        <taxon>Polyangiales</taxon>
        <taxon>Sandaracinaceae</taxon>
        <taxon>Sandaracinus</taxon>
    </lineage>
</organism>
<dbReference type="GO" id="GO:0000062">
    <property type="term" value="F:fatty-acyl-CoA binding"/>
    <property type="evidence" value="ECO:0007669"/>
    <property type="project" value="TreeGrafter"/>
</dbReference>
<dbReference type="InterPro" id="IPR037069">
    <property type="entry name" value="AcylCoA_DH/ox_N_sf"/>
</dbReference>
<dbReference type="InterPro" id="IPR046373">
    <property type="entry name" value="Acyl-CoA_Oxase/DH_mid-dom_sf"/>
</dbReference>
<evidence type="ECO:0000256" key="5">
    <source>
        <dbReference type="ARBA" id="ARBA00022946"/>
    </source>
</evidence>
<evidence type="ECO:0000256" key="7">
    <source>
        <dbReference type="RuleBase" id="RU362125"/>
    </source>
</evidence>
<keyword evidence="6 7" id="KW-0560">Oxidoreductase</keyword>
<evidence type="ECO:0000259" key="10">
    <source>
        <dbReference type="Pfam" id="PF02771"/>
    </source>
</evidence>
<dbReference type="InterPro" id="IPR009075">
    <property type="entry name" value="AcylCo_DH/oxidase_C"/>
</dbReference>
<keyword evidence="3 7" id="KW-0285">Flavoprotein</keyword>
<accession>A0A0F6WA98</accession>
<evidence type="ECO:0000256" key="3">
    <source>
        <dbReference type="ARBA" id="ARBA00022630"/>
    </source>
</evidence>
<dbReference type="OrthoDB" id="9765339at2"/>
<protein>
    <submittedName>
        <fullName evidence="11">Glutaryl-CoA dehydrogenase</fullName>
    </submittedName>
</protein>
<keyword evidence="4 7" id="KW-0274">FAD</keyword>
<reference evidence="11 12" key="1">
    <citation type="submission" date="2015-03" db="EMBL/GenBank/DDBJ databases">
        <title>Genome assembly of Sandaracinus amylolyticus DSM 53668.</title>
        <authorList>
            <person name="Sharma G."/>
            <person name="Subramanian S."/>
        </authorList>
    </citation>
    <scope>NUCLEOTIDE SEQUENCE [LARGE SCALE GENOMIC DNA]</scope>
    <source>
        <strain evidence="11 12">DSM 53668</strain>
    </source>
</reference>
<dbReference type="PANTHER" id="PTHR42807">
    <property type="entry name" value="GLUTARYL-COA DEHYDROGENASE, MITOCHONDRIAL"/>
    <property type="match status" value="1"/>
</dbReference>
<gene>
    <name evidence="11" type="ORF">DB32_008554</name>
</gene>
<dbReference type="SUPFAM" id="SSF47203">
    <property type="entry name" value="Acyl-CoA dehydrogenase C-terminal domain-like"/>
    <property type="match status" value="1"/>
</dbReference>
<dbReference type="Proteomes" id="UP000034883">
    <property type="component" value="Chromosome"/>
</dbReference>
<dbReference type="GO" id="GO:0046949">
    <property type="term" value="P:fatty-acyl-CoA biosynthetic process"/>
    <property type="evidence" value="ECO:0007669"/>
    <property type="project" value="TreeGrafter"/>
</dbReference>
<feature type="domain" description="Acyl-CoA oxidase/dehydrogenase middle" evidence="9">
    <location>
        <begin position="142"/>
        <end position="232"/>
    </location>
</feature>
<evidence type="ECO:0000256" key="4">
    <source>
        <dbReference type="ARBA" id="ARBA00022827"/>
    </source>
</evidence>
<dbReference type="FunFam" id="1.10.540.10:FF:000026">
    <property type="entry name" value="Acyl-CoA dehydrogenase medium chain"/>
    <property type="match status" value="1"/>
</dbReference>
<dbReference type="GO" id="GO:0033539">
    <property type="term" value="P:fatty acid beta-oxidation using acyl-CoA dehydrogenase"/>
    <property type="evidence" value="ECO:0007669"/>
    <property type="project" value="TreeGrafter"/>
</dbReference>
<dbReference type="Pfam" id="PF00441">
    <property type="entry name" value="Acyl-CoA_dh_1"/>
    <property type="match status" value="1"/>
</dbReference>
<evidence type="ECO:0000256" key="2">
    <source>
        <dbReference type="ARBA" id="ARBA00009347"/>
    </source>
</evidence>
<dbReference type="Pfam" id="PF02770">
    <property type="entry name" value="Acyl-CoA_dh_M"/>
    <property type="match status" value="1"/>
</dbReference>
<keyword evidence="5" id="KW-0809">Transit peptide</keyword>
<dbReference type="EMBL" id="CP011125">
    <property type="protein sequence ID" value="AKF11405.1"/>
    <property type="molecule type" value="Genomic_DNA"/>
</dbReference>
<evidence type="ECO:0000313" key="12">
    <source>
        <dbReference type="Proteomes" id="UP000034883"/>
    </source>
</evidence>
<dbReference type="InterPro" id="IPR006091">
    <property type="entry name" value="Acyl-CoA_Oxase/DH_mid-dom"/>
</dbReference>
<name>A0A0F6WA98_9BACT</name>
<keyword evidence="12" id="KW-1185">Reference proteome</keyword>
<evidence type="ECO:0000256" key="1">
    <source>
        <dbReference type="ARBA" id="ARBA00001974"/>
    </source>
</evidence>
<dbReference type="GO" id="GO:0050660">
    <property type="term" value="F:flavin adenine dinucleotide binding"/>
    <property type="evidence" value="ECO:0007669"/>
    <property type="project" value="InterPro"/>
</dbReference>
<dbReference type="AlphaFoldDB" id="A0A0F6WA98"/>
<feature type="domain" description="Acyl-CoA dehydrogenase/oxidase N-terminal" evidence="10">
    <location>
        <begin position="27"/>
        <end position="138"/>
    </location>
</feature>
<dbReference type="Gene3D" id="1.10.540.10">
    <property type="entry name" value="Acyl-CoA dehydrogenase/oxidase, N-terminal domain"/>
    <property type="match status" value="1"/>
</dbReference>
<dbReference type="InterPro" id="IPR052033">
    <property type="entry name" value="Glutaryl-CoA_DH_mitochondrial"/>
</dbReference>
<dbReference type="Gene3D" id="1.20.140.10">
    <property type="entry name" value="Butyryl-CoA Dehydrogenase, subunit A, domain 3"/>
    <property type="match status" value="1"/>
</dbReference>
<evidence type="ECO:0000259" key="8">
    <source>
        <dbReference type="Pfam" id="PF00441"/>
    </source>
</evidence>
<evidence type="ECO:0000259" key="9">
    <source>
        <dbReference type="Pfam" id="PF02770"/>
    </source>
</evidence>
<comment type="cofactor">
    <cofactor evidence="1 7">
        <name>FAD</name>
        <dbReference type="ChEBI" id="CHEBI:57692"/>
    </cofactor>
</comment>
<evidence type="ECO:0000256" key="6">
    <source>
        <dbReference type="ARBA" id="ARBA00023002"/>
    </source>
</evidence>
<dbReference type="PANTHER" id="PTHR42807:SF1">
    <property type="entry name" value="GLUTARYL-COA DEHYDROGENASE, MITOCHONDRIAL"/>
    <property type="match status" value="1"/>
</dbReference>
<sequence>MSFVSLHEADAMGFSGLDYYGIDDELSDEERMVRDNVRRFVDERIEPIIAKHFEDGTFPMELVPEFAKLGLLGANLEGYGCAGMGDVAYGLAMQELERGDSGIRSFCSVQGSLAMFPIHAYGSEEQKQKYLPGMAKGELIGCFGLTEPDFGSNPTGMITKAEKVAGGYRINGVKRWITNGDLCHLAVVWAKLDGNVRGFIVPRGTKGFSTRKIDDKWSLRASVTSELFFEDCVVDEDAILPGVRGMRGPLSCLSQARFGICWGAIGAAMSCYDTALSYAKDRKQFSRPIAGYQLVQHKLTEMVSEITKAQCLTLRLGRLKEAKKVRPPQISLAKRNNVSMALNIARVARDILGGNGITYAYSPGRHMMNLETVYTYEGTHDIHTLIVGQDVTGLAAFE</sequence>
<dbReference type="InterPro" id="IPR013786">
    <property type="entry name" value="AcylCoA_DH/ox_N"/>
</dbReference>
<proteinExistence type="inferred from homology"/>
<dbReference type="Pfam" id="PF02771">
    <property type="entry name" value="Acyl-CoA_dh_N"/>
    <property type="match status" value="1"/>
</dbReference>